<accession>A0ACA9Y8U1</accession>
<dbReference type="Proteomes" id="UP001152531">
    <property type="component" value="Unassembled WGS sequence"/>
</dbReference>
<dbReference type="EMBL" id="CALSDN010000006">
    <property type="protein sequence ID" value="CAH6721451.1"/>
    <property type="molecule type" value="Genomic_DNA"/>
</dbReference>
<gene>
    <name evidence="1" type="ORF">CLIB1444_06S02454</name>
</gene>
<evidence type="ECO:0000313" key="2">
    <source>
        <dbReference type="Proteomes" id="UP001152531"/>
    </source>
</evidence>
<proteinExistence type="predicted"/>
<protein>
    <submittedName>
        <fullName evidence="1">Uncharacterized protein</fullName>
    </submittedName>
</protein>
<evidence type="ECO:0000313" key="1">
    <source>
        <dbReference type="EMBL" id="CAH6721451.1"/>
    </source>
</evidence>
<comment type="caution">
    <text evidence="1">The sequence shown here is derived from an EMBL/GenBank/DDBJ whole genome shotgun (WGS) entry which is preliminary data.</text>
</comment>
<reference evidence="1" key="1">
    <citation type="submission" date="2022-06" db="EMBL/GenBank/DDBJ databases">
        <authorList>
            <person name="Legras J.-L."/>
            <person name="Devillers H."/>
            <person name="Grondin C."/>
        </authorList>
    </citation>
    <scope>NUCLEOTIDE SEQUENCE</scope>
    <source>
        <strain evidence="1">CLIB 1444</strain>
    </source>
</reference>
<name>A0ACA9Y8U1_9ASCO</name>
<keyword evidence="2" id="KW-1185">Reference proteome</keyword>
<sequence length="622" mass="72832">MKGRRILGSPNDSPDNVRKKVILDPQSPTPSHPKSNAIDDISEEIKCPICNEPMINMFQLNQHIDDIHVDGQPNKSIDTETKVSNTSYTSPTINKLINNDFIQKDMKKWFDTTPTKRKTISLDLFDGNKGFSLSGENNNDDSVLSGSEANTPKSTSSPLNKPRIIRSHWKHPSSNPQCKLCQKPLNVKHGIVHCRKCGELTCNDDSNYKVCLRNPHKNETIPQYDKNGIWSKCCRTCYFDKPDLKNQGQINMVDLTDKFKRMRTTNNETSQLNRDKLIKRFIKIINFLSEYYLTKKDSFLSFSLSEDQEIIDKQKQIIGFENWQDDDTINHCYICFTRFNFLVRKHHCRVCGKIVCDDKFEQRQGCSLLVPVPIVLKILSNLNYSKFVLDNWKKLMSNNDITIRMCKNCKNDLTYDFKLKSLENPEDTEESNNLKLIFSVYQQLLVVKNNINHYLPKYESQLLSPELKIDITNKLKDRIMIYLKDFESLIFQFKHKFYLRSGEINPVFSKNFKLINGINQSLILFLQDNLLKFKDLNEKFRNIENSLLPKETIDKPKLTKRQIRELREQLMVMNEQKFIIENMIYDITKQRKFDQLQPLLNNKQELVNEIESLEEKLGEFGF</sequence>
<organism evidence="1 2">
    <name type="scientific">[Candida] jaroonii</name>
    <dbReference type="NCBI Taxonomy" id="467808"/>
    <lineage>
        <taxon>Eukaryota</taxon>
        <taxon>Fungi</taxon>
        <taxon>Dikarya</taxon>
        <taxon>Ascomycota</taxon>
        <taxon>Saccharomycotina</taxon>
        <taxon>Pichiomycetes</taxon>
        <taxon>Debaryomycetaceae</taxon>
        <taxon>Yamadazyma</taxon>
    </lineage>
</organism>